<dbReference type="Proteomes" id="UP001148629">
    <property type="component" value="Unassembled WGS sequence"/>
</dbReference>
<dbReference type="EMBL" id="JANRMS010000034">
    <property type="protein sequence ID" value="KAJ3548987.1"/>
    <property type="molecule type" value="Genomic_DNA"/>
</dbReference>
<evidence type="ECO:0000313" key="2">
    <source>
        <dbReference type="Proteomes" id="UP001148629"/>
    </source>
</evidence>
<evidence type="ECO:0000313" key="1">
    <source>
        <dbReference type="EMBL" id="KAJ3548987.1"/>
    </source>
</evidence>
<proteinExistence type="predicted"/>
<protein>
    <submittedName>
        <fullName evidence="1">Uncharacterized protein</fullName>
    </submittedName>
</protein>
<sequence>MEDIEPTFISIHFSYTLIQTNPQMDIHKPSKSFRLNMKSQFTQLAMLAAAFVGMGLFEGLPVAHAMPATEKTLHARNAALPDFETIYISKVTDQIFGQDATHYDYSIIESEKDLAIAALHQFAAAYINGAPSNNIIVTFVNATMAGHMQQDQARNMTWLCGELDNDMLPQVSECAHVEKRARAVGLEKRSRFRWTSDRKNVSSRFGMQVLASYFGSLAWNTFPISPRSYCQSGACISWQKPLAGFCGYFAQFILQDGISATDFNKNSAQAFKAVNDAAVCLSNRDVETGEDDDESVDDVPADEDESDGSASDEEDEPVDDDLKEKDDSEDAVLDEAAAGSRTNNHL</sequence>
<keyword evidence="2" id="KW-1185">Reference proteome</keyword>
<comment type="caution">
    <text evidence="1">The sequence shown here is derived from an EMBL/GenBank/DDBJ whole genome shotgun (WGS) entry which is preliminary data.</text>
</comment>
<reference evidence="1" key="1">
    <citation type="submission" date="2022-08" db="EMBL/GenBank/DDBJ databases">
        <title>Genome Sequence of Fusarium decemcellulare.</title>
        <authorList>
            <person name="Buettner E."/>
        </authorList>
    </citation>
    <scope>NUCLEOTIDE SEQUENCE</scope>
    <source>
        <strain evidence="1">Babe19</strain>
    </source>
</reference>
<name>A0ACC1SYC2_9HYPO</name>
<gene>
    <name evidence="1" type="ORF">NM208_g735</name>
</gene>
<accession>A0ACC1SYC2</accession>
<organism evidence="1 2">
    <name type="scientific">Fusarium decemcellulare</name>
    <dbReference type="NCBI Taxonomy" id="57161"/>
    <lineage>
        <taxon>Eukaryota</taxon>
        <taxon>Fungi</taxon>
        <taxon>Dikarya</taxon>
        <taxon>Ascomycota</taxon>
        <taxon>Pezizomycotina</taxon>
        <taxon>Sordariomycetes</taxon>
        <taxon>Hypocreomycetidae</taxon>
        <taxon>Hypocreales</taxon>
        <taxon>Nectriaceae</taxon>
        <taxon>Fusarium</taxon>
        <taxon>Fusarium decemcellulare species complex</taxon>
    </lineage>
</organism>